<dbReference type="SMART" id="SM00866">
    <property type="entry name" value="UTRA"/>
    <property type="match status" value="1"/>
</dbReference>
<dbReference type="InterPro" id="IPR000524">
    <property type="entry name" value="Tscrpt_reg_HTH_GntR"/>
</dbReference>
<keyword evidence="5" id="KW-1185">Reference proteome</keyword>
<dbReference type="PANTHER" id="PTHR44846">
    <property type="entry name" value="MANNOSYL-D-GLYCERATE TRANSPORT/METABOLISM SYSTEM REPRESSOR MNGR-RELATED"/>
    <property type="match status" value="1"/>
</dbReference>
<dbReference type="InterPro" id="IPR050679">
    <property type="entry name" value="Bact_HTH_transcr_reg"/>
</dbReference>
<dbReference type="GO" id="GO:0003700">
    <property type="term" value="F:DNA-binding transcription factor activity"/>
    <property type="evidence" value="ECO:0007669"/>
    <property type="project" value="InterPro"/>
</dbReference>
<dbReference type="AlphaFoldDB" id="A0A1I7YU19"/>
<sequence>MQEYGVSRATVRAALDELEHEGLIERTRGKGTFVIGDVAQDHWLMLPTNWDALIEHLTRLDSVMVELGSGAGALPIEITGQSLPDEYWWTNRINYADGVAYSLNTVYVLQPLAQTLQPELSQEPVLLVLNRLAREQIHTVRQTLTVRVADADLARHLSMDIGMPVVRVIRLIMNRANQLVYAAQVFGPKGTQDFVDHSFENGAFRVDIQARAAYPARQKNIEAVRPEVFEVEPGLMYEDEDVKIYIDVVDHIPTEITDCFGIRMEAEGKVVAFSGDTAPCESMIRLAQDADLLIHECTFPESFLKHRAESGVGTFAHTSPLQLGEIARKANVKSLVATHFGHYDSTSPVIKRAAGNHLPVDLMGPERLDEVARDIRKSYKGDLRLATDLMRID</sequence>
<dbReference type="GO" id="GO:0045892">
    <property type="term" value="P:negative regulation of DNA-templated transcription"/>
    <property type="evidence" value="ECO:0007669"/>
    <property type="project" value="TreeGrafter"/>
</dbReference>
<name>A0A1I7YU19_9BILA</name>
<dbReference type="PANTHER" id="PTHR44846:SF1">
    <property type="entry name" value="MANNOSYL-D-GLYCERATE TRANSPORT_METABOLISM SYSTEM REPRESSOR MNGR-RELATED"/>
    <property type="match status" value="1"/>
</dbReference>
<evidence type="ECO:0000313" key="5">
    <source>
        <dbReference type="Proteomes" id="UP000095287"/>
    </source>
</evidence>
<evidence type="ECO:0000313" key="6">
    <source>
        <dbReference type="WBParaSite" id="L893_g19743.t1"/>
    </source>
</evidence>
<dbReference type="SUPFAM" id="SSF64288">
    <property type="entry name" value="Chorismate lyase-like"/>
    <property type="match status" value="1"/>
</dbReference>
<evidence type="ECO:0000256" key="3">
    <source>
        <dbReference type="ARBA" id="ARBA00023163"/>
    </source>
</evidence>
<proteinExistence type="predicted"/>
<dbReference type="PROSITE" id="PS50949">
    <property type="entry name" value="HTH_GNTR"/>
    <property type="match status" value="1"/>
</dbReference>
<keyword evidence="2" id="KW-0238">DNA-binding</keyword>
<dbReference type="Pfam" id="PF00392">
    <property type="entry name" value="GntR"/>
    <property type="match status" value="1"/>
</dbReference>
<dbReference type="InterPro" id="IPR011663">
    <property type="entry name" value="UTRA"/>
</dbReference>
<dbReference type="Pfam" id="PF12706">
    <property type="entry name" value="Lactamase_B_2"/>
    <property type="match status" value="1"/>
</dbReference>
<organism evidence="5 6">
    <name type="scientific">Steinernema glaseri</name>
    <dbReference type="NCBI Taxonomy" id="37863"/>
    <lineage>
        <taxon>Eukaryota</taxon>
        <taxon>Metazoa</taxon>
        <taxon>Ecdysozoa</taxon>
        <taxon>Nematoda</taxon>
        <taxon>Chromadorea</taxon>
        <taxon>Rhabditida</taxon>
        <taxon>Tylenchina</taxon>
        <taxon>Panagrolaimomorpha</taxon>
        <taxon>Strongyloidoidea</taxon>
        <taxon>Steinernematidae</taxon>
        <taxon>Steinernema</taxon>
    </lineage>
</organism>
<dbReference type="Pfam" id="PF07702">
    <property type="entry name" value="UTRA"/>
    <property type="match status" value="1"/>
</dbReference>
<accession>A0A1I7YU19</accession>
<evidence type="ECO:0000256" key="1">
    <source>
        <dbReference type="ARBA" id="ARBA00023015"/>
    </source>
</evidence>
<keyword evidence="3" id="KW-0804">Transcription</keyword>
<dbReference type="InterPro" id="IPR028978">
    <property type="entry name" value="Chorismate_lyase_/UTRA_dom_sf"/>
</dbReference>
<evidence type="ECO:0000259" key="4">
    <source>
        <dbReference type="PROSITE" id="PS50949"/>
    </source>
</evidence>
<feature type="domain" description="HTH gntR-type" evidence="4">
    <location>
        <begin position="1"/>
        <end position="37"/>
    </location>
</feature>
<dbReference type="GO" id="GO:0003677">
    <property type="term" value="F:DNA binding"/>
    <property type="evidence" value="ECO:0007669"/>
    <property type="project" value="UniProtKB-KW"/>
</dbReference>
<dbReference type="InterPro" id="IPR001279">
    <property type="entry name" value="Metallo-B-lactamas"/>
</dbReference>
<dbReference type="CDD" id="cd07377">
    <property type="entry name" value="WHTH_GntR"/>
    <property type="match status" value="1"/>
</dbReference>
<dbReference type="SUPFAM" id="SSF56281">
    <property type="entry name" value="Metallo-hydrolase/oxidoreductase"/>
    <property type="match status" value="1"/>
</dbReference>
<dbReference type="Gene3D" id="3.60.15.10">
    <property type="entry name" value="Ribonuclease Z/Hydroxyacylglutathione hydrolase-like"/>
    <property type="match status" value="1"/>
</dbReference>
<dbReference type="InterPro" id="IPR036388">
    <property type="entry name" value="WH-like_DNA-bd_sf"/>
</dbReference>
<reference evidence="6" key="1">
    <citation type="submission" date="2016-11" db="UniProtKB">
        <authorList>
            <consortium name="WormBaseParasite"/>
        </authorList>
    </citation>
    <scope>IDENTIFICATION</scope>
</reference>
<dbReference type="Gene3D" id="1.10.10.10">
    <property type="entry name" value="Winged helix-like DNA-binding domain superfamily/Winged helix DNA-binding domain"/>
    <property type="match status" value="1"/>
</dbReference>
<protein>
    <submittedName>
        <fullName evidence="6">HTH gntR-type domain-containing protein</fullName>
    </submittedName>
</protein>
<dbReference type="WBParaSite" id="L893_g19743.t1">
    <property type="protein sequence ID" value="L893_g19743.t1"/>
    <property type="gene ID" value="L893_g19743"/>
</dbReference>
<evidence type="ECO:0000256" key="2">
    <source>
        <dbReference type="ARBA" id="ARBA00023125"/>
    </source>
</evidence>
<dbReference type="Proteomes" id="UP000095287">
    <property type="component" value="Unplaced"/>
</dbReference>
<dbReference type="InterPro" id="IPR036866">
    <property type="entry name" value="RibonucZ/Hydroxyglut_hydro"/>
</dbReference>
<keyword evidence="1" id="KW-0805">Transcription regulation</keyword>